<organism evidence="2">
    <name type="scientific">Oryza punctata</name>
    <name type="common">Red rice</name>
    <dbReference type="NCBI Taxonomy" id="4537"/>
    <lineage>
        <taxon>Eukaryota</taxon>
        <taxon>Viridiplantae</taxon>
        <taxon>Streptophyta</taxon>
        <taxon>Embryophyta</taxon>
        <taxon>Tracheophyta</taxon>
        <taxon>Spermatophyta</taxon>
        <taxon>Magnoliopsida</taxon>
        <taxon>Liliopsida</taxon>
        <taxon>Poales</taxon>
        <taxon>Poaceae</taxon>
        <taxon>BOP clade</taxon>
        <taxon>Oryzoideae</taxon>
        <taxon>Oryzeae</taxon>
        <taxon>Oryzinae</taxon>
        <taxon>Oryza</taxon>
    </lineage>
</organism>
<accession>A0A0E0JR25</accession>
<dbReference type="EnsemblPlants" id="OPUNC01G36230.1">
    <property type="protein sequence ID" value="OPUNC01G36230.1"/>
    <property type="gene ID" value="OPUNC01G36230"/>
</dbReference>
<reference evidence="2" key="1">
    <citation type="submission" date="2015-04" db="UniProtKB">
        <authorList>
            <consortium name="EnsemblPlants"/>
        </authorList>
    </citation>
    <scope>IDENTIFICATION</scope>
</reference>
<evidence type="ECO:0000256" key="1">
    <source>
        <dbReference type="SAM" id="MobiDB-lite"/>
    </source>
</evidence>
<sequence length="99" mass="11050">MASHAGEGDGGSDAWRVGRARDSDDSVKNPKILMGAKTDKGKVSEKPFKVLIKRKPKIPKVQRGRGFWFGYPLPKVVGLPVAEAKRRIKQCRPDVYIEF</sequence>
<reference evidence="2" key="2">
    <citation type="submission" date="2018-05" db="EMBL/GenBank/DDBJ databases">
        <title>OpunRS2 (Oryza punctata Reference Sequence Version 2).</title>
        <authorList>
            <person name="Zhang J."/>
            <person name="Kudrna D."/>
            <person name="Lee S."/>
            <person name="Talag J."/>
            <person name="Welchert J."/>
            <person name="Wing R.A."/>
        </authorList>
    </citation>
    <scope>NUCLEOTIDE SEQUENCE [LARGE SCALE GENOMIC DNA]</scope>
</reference>
<dbReference type="HOGENOM" id="CLU_2324368_0_0_1"/>
<dbReference type="Gramene" id="OPUNC01G36190.1">
    <property type="protein sequence ID" value="OPUNC01G36190.1"/>
    <property type="gene ID" value="OPUNC01G36190"/>
</dbReference>
<proteinExistence type="predicted"/>
<dbReference type="EnsemblPlants" id="OPUNC01G36190.1">
    <property type="protein sequence ID" value="OPUNC01G36190.1"/>
    <property type="gene ID" value="OPUNC01G36190"/>
</dbReference>
<protein>
    <submittedName>
        <fullName evidence="2">Uncharacterized protein</fullName>
    </submittedName>
</protein>
<evidence type="ECO:0000313" key="3">
    <source>
        <dbReference type="Proteomes" id="UP000026962"/>
    </source>
</evidence>
<dbReference type="AlphaFoldDB" id="A0A0E0JR25"/>
<evidence type="ECO:0000313" key="2">
    <source>
        <dbReference type="EnsemblPlants" id="OPUNC01G36190.1"/>
    </source>
</evidence>
<keyword evidence="3" id="KW-1185">Reference proteome</keyword>
<feature type="compositionally biased region" description="Basic and acidic residues" evidence="1">
    <location>
        <begin position="19"/>
        <end position="28"/>
    </location>
</feature>
<dbReference type="Gramene" id="OPUNC01G36230.1">
    <property type="protein sequence ID" value="OPUNC01G36230.1"/>
    <property type="gene ID" value="OPUNC01G36230"/>
</dbReference>
<name>A0A0E0JR25_ORYPU</name>
<dbReference type="Proteomes" id="UP000026962">
    <property type="component" value="Chromosome 1"/>
</dbReference>
<feature type="region of interest" description="Disordered" evidence="1">
    <location>
        <begin position="1"/>
        <end position="38"/>
    </location>
</feature>